<dbReference type="PROSITE" id="PS01211">
    <property type="entry name" value="UPF0001"/>
    <property type="match status" value="1"/>
</dbReference>
<organism evidence="2 3">
    <name type="scientific">Cannabis sativa</name>
    <name type="common">Hemp</name>
    <name type="synonym">Marijuana</name>
    <dbReference type="NCBI Taxonomy" id="3483"/>
    <lineage>
        <taxon>Eukaryota</taxon>
        <taxon>Viridiplantae</taxon>
        <taxon>Streptophyta</taxon>
        <taxon>Embryophyta</taxon>
        <taxon>Tracheophyta</taxon>
        <taxon>Spermatophyta</taxon>
        <taxon>Magnoliopsida</taxon>
        <taxon>eudicotyledons</taxon>
        <taxon>Gunneridae</taxon>
        <taxon>Pentapetalae</taxon>
        <taxon>rosids</taxon>
        <taxon>fabids</taxon>
        <taxon>Rosales</taxon>
        <taxon>Cannabaceae</taxon>
        <taxon>Cannabis</taxon>
    </lineage>
</organism>
<sequence>MVSDGPSSASSGEVWSNGGRGSCCGCFQNQAPFSHPVYDSGHRCFGENYIQEILEKAPQLPDDIEWHFIGHLQSNKVKSLLAGVPNISMVEGVHSEKSLLGID</sequence>
<evidence type="ECO:0000313" key="3">
    <source>
        <dbReference type="Proteomes" id="UP000583929"/>
    </source>
</evidence>
<dbReference type="InterPro" id="IPR029066">
    <property type="entry name" value="PLP-binding_barrel"/>
</dbReference>
<dbReference type="Gene3D" id="3.20.20.10">
    <property type="entry name" value="Alanine racemase"/>
    <property type="match status" value="1"/>
</dbReference>
<dbReference type="SUPFAM" id="SSF51419">
    <property type="entry name" value="PLP-binding barrel"/>
    <property type="match status" value="1"/>
</dbReference>
<dbReference type="Proteomes" id="UP000583929">
    <property type="component" value="Unassembled WGS sequence"/>
</dbReference>
<dbReference type="PANTHER" id="PTHR10146">
    <property type="entry name" value="PROLINE SYNTHETASE CO-TRANSCRIBED BACTERIAL HOMOLOG PROTEIN"/>
    <property type="match status" value="1"/>
</dbReference>
<dbReference type="AlphaFoldDB" id="A0A7J6DMI7"/>
<gene>
    <name evidence="2" type="ORF">G4B88_016984</name>
</gene>
<comment type="caution">
    <text evidence="2">The sequence shown here is derived from an EMBL/GenBank/DDBJ whole genome shotgun (WGS) entry which is preliminary data.</text>
</comment>
<keyword evidence="3" id="KW-1185">Reference proteome</keyword>
<dbReference type="GO" id="GO:0030170">
    <property type="term" value="F:pyridoxal phosphate binding"/>
    <property type="evidence" value="ECO:0007669"/>
    <property type="project" value="InterPro"/>
</dbReference>
<evidence type="ECO:0000256" key="1">
    <source>
        <dbReference type="ARBA" id="ARBA00022898"/>
    </source>
</evidence>
<reference evidence="2 3" key="1">
    <citation type="journal article" date="2020" name="bioRxiv">
        <title>Sequence and annotation of 42 cannabis genomes reveals extensive copy number variation in cannabinoid synthesis and pathogen resistance genes.</title>
        <authorList>
            <person name="Mckernan K.J."/>
            <person name="Helbert Y."/>
            <person name="Kane L.T."/>
            <person name="Ebling H."/>
            <person name="Zhang L."/>
            <person name="Liu B."/>
            <person name="Eaton Z."/>
            <person name="Mclaughlin S."/>
            <person name="Kingan S."/>
            <person name="Baybayan P."/>
            <person name="Concepcion G."/>
            <person name="Jordan M."/>
            <person name="Riva A."/>
            <person name="Barbazuk W."/>
            <person name="Harkins T."/>
        </authorList>
    </citation>
    <scope>NUCLEOTIDE SEQUENCE [LARGE SCALE GENOMIC DNA]</scope>
    <source>
        <strain evidence="3">cv. Jamaican Lion 4</strain>
        <tissue evidence="2">Leaf</tissue>
    </source>
</reference>
<evidence type="ECO:0000313" key="2">
    <source>
        <dbReference type="EMBL" id="KAF4346829.1"/>
    </source>
</evidence>
<name>A0A7J6DMI7_CANSA</name>
<evidence type="ECO:0008006" key="4">
    <source>
        <dbReference type="Google" id="ProtNLM"/>
    </source>
</evidence>
<proteinExistence type="predicted"/>
<dbReference type="EMBL" id="JAATIQ010000907">
    <property type="protein sequence ID" value="KAF4346829.1"/>
    <property type="molecule type" value="Genomic_DNA"/>
</dbReference>
<accession>A0A7J6DMI7</accession>
<keyword evidence="1" id="KW-0663">Pyridoxal phosphate</keyword>
<protein>
    <recommendedName>
        <fullName evidence="4">Pyridoxal phosphate homeostasis protein</fullName>
    </recommendedName>
</protein>
<dbReference type="InterPro" id="IPR011078">
    <property type="entry name" value="PyrdxlP_homeostasis"/>
</dbReference>
<dbReference type="PANTHER" id="PTHR10146:SF14">
    <property type="entry name" value="PYRIDOXAL PHOSPHATE HOMEOSTASIS PROTEIN"/>
    <property type="match status" value="1"/>
</dbReference>